<accession>Q7U975</accession>
<evidence type="ECO:0000313" key="1">
    <source>
        <dbReference type="EMBL" id="CAE06898.1"/>
    </source>
</evidence>
<evidence type="ECO:0000313" key="2">
    <source>
        <dbReference type="Proteomes" id="UP000001422"/>
    </source>
</evidence>
<name>Q7U975_PARMW</name>
<dbReference type="Proteomes" id="UP000001422">
    <property type="component" value="Chromosome"/>
</dbReference>
<gene>
    <name evidence="1" type="ordered locus">SYNW0383</name>
</gene>
<dbReference type="EMBL" id="BX569690">
    <property type="protein sequence ID" value="CAE06898.1"/>
    <property type="molecule type" value="Genomic_DNA"/>
</dbReference>
<proteinExistence type="predicted"/>
<dbReference type="AlphaFoldDB" id="Q7U975"/>
<reference evidence="1 2" key="1">
    <citation type="journal article" date="2003" name="Nature">
        <title>The genome of a motile marine Synechococcus.</title>
        <authorList>
            <person name="Palenik B."/>
            <person name="Brahamsha B."/>
            <person name="Larimer F."/>
            <person name="Land M."/>
            <person name="Hauser L."/>
            <person name="Chain P."/>
            <person name="Lamerdin J."/>
            <person name="Regala W."/>
            <person name="Allen E.A."/>
            <person name="McCarren J."/>
            <person name="Paulsen I."/>
            <person name="Dufresne A."/>
            <person name="Partensky F."/>
            <person name="Webb E."/>
            <person name="Waterbury J."/>
        </authorList>
    </citation>
    <scope>NUCLEOTIDE SEQUENCE [LARGE SCALE GENOMIC DNA]</scope>
    <source>
        <strain evidence="1 2">WH8102</strain>
    </source>
</reference>
<keyword evidence="2" id="KW-1185">Reference proteome</keyword>
<dbReference type="KEGG" id="syw:SYNW0383"/>
<organism evidence="1 2">
    <name type="scientific">Parasynechococcus marenigrum (strain WH8102)</name>
    <dbReference type="NCBI Taxonomy" id="84588"/>
    <lineage>
        <taxon>Bacteria</taxon>
        <taxon>Bacillati</taxon>
        <taxon>Cyanobacteriota</taxon>
        <taxon>Cyanophyceae</taxon>
        <taxon>Synechococcales</taxon>
        <taxon>Prochlorococcaceae</taxon>
        <taxon>Parasynechococcus</taxon>
        <taxon>Parasynechococcus marenigrum</taxon>
    </lineage>
</organism>
<dbReference type="HOGENOM" id="CLU_1980500_0_0_3"/>
<dbReference type="eggNOG" id="ENOG50315SZ">
    <property type="taxonomic scope" value="Bacteria"/>
</dbReference>
<protein>
    <submittedName>
        <fullName evidence="1">Uncharacterized protein</fullName>
    </submittedName>
</protein>
<sequence>MAITTRQSRQQRRNEALQLISSGVPPTDAASQLTLKLGRSRRTSLPDIEIVQREVAKALDTVELQQMVGWLAKQYQRLAAKAERDGQYASAVGALNAFRAMVLQPQLDAQFAAHFRGRFTHHSYRR</sequence>